<feature type="compositionally biased region" description="Acidic residues" evidence="1">
    <location>
        <begin position="220"/>
        <end position="232"/>
    </location>
</feature>
<feature type="compositionally biased region" description="Basic and acidic residues" evidence="1">
    <location>
        <begin position="233"/>
        <end position="243"/>
    </location>
</feature>
<protein>
    <submittedName>
        <fullName evidence="2">Uncharacterized protein</fullName>
    </submittedName>
</protein>
<keyword evidence="3" id="KW-1185">Reference proteome</keyword>
<dbReference type="AlphaFoldDB" id="A0AAD8L0Z6"/>
<accession>A0AAD8L0Z6</accession>
<feature type="compositionally biased region" description="Polar residues" evidence="1">
    <location>
        <begin position="245"/>
        <end position="255"/>
    </location>
</feature>
<sequence length="314" mass="36265">MIRFYHYRVPNESLDFGLHALGSDSDVLGFCKYTVDHKTMHVYTEFGVTNVHTYFCTPTERRIEEVVVDNLPPSRLMLGWQPIANDVGQSSAHQEHIVIGQGQEDEHEEVLNANELRNGVDQSSAHQEQTDIGQGHEDRQFFAKFLNQALNDDFDPFFGIDSDNDQIMHDIQDDTIHQNQDQTMYENEDQTMLENPTIIDDAWYEISGFHEKVSMREGESSDESDEEDDIEEGHDNENSEVHGNDTIQENVNGGNADQDAQEEEEEEDSDFDGYEHCIKRKDDVEVDMRDFRFNIDVEVEDNVDEHFAHHMLGM</sequence>
<reference evidence="2" key="1">
    <citation type="journal article" date="2023" name="bioRxiv">
        <title>Improved chromosome-level genome assembly for marigold (Tagetes erecta).</title>
        <authorList>
            <person name="Jiang F."/>
            <person name="Yuan L."/>
            <person name="Wang S."/>
            <person name="Wang H."/>
            <person name="Xu D."/>
            <person name="Wang A."/>
            <person name="Fan W."/>
        </authorList>
    </citation>
    <scope>NUCLEOTIDE SEQUENCE</scope>
    <source>
        <strain evidence="2">WSJ</strain>
        <tissue evidence="2">Leaf</tissue>
    </source>
</reference>
<evidence type="ECO:0000256" key="1">
    <source>
        <dbReference type="SAM" id="MobiDB-lite"/>
    </source>
</evidence>
<evidence type="ECO:0000313" key="2">
    <source>
        <dbReference type="EMBL" id="KAK1433475.1"/>
    </source>
</evidence>
<proteinExistence type="predicted"/>
<gene>
    <name evidence="2" type="ORF">QVD17_10385</name>
</gene>
<organism evidence="2 3">
    <name type="scientific">Tagetes erecta</name>
    <name type="common">African marigold</name>
    <dbReference type="NCBI Taxonomy" id="13708"/>
    <lineage>
        <taxon>Eukaryota</taxon>
        <taxon>Viridiplantae</taxon>
        <taxon>Streptophyta</taxon>
        <taxon>Embryophyta</taxon>
        <taxon>Tracheophyta</taxon>
        <taxon>Spermatophyta</taxon>
        <taxon>Magnoliopsida</taxon>
        <taxon>eudicotyledons</taxon>
        <taxon>Gunneridae</taxon>
        <taxon>Pentapetalae</taxon>
        <taxon>asterids</taxon>
        <taxon>campanulids</taxon>
        <taxon>Asterales</taxon>
        <taxon>Asteraceae</taxon>
        <taxon>Asteroideae</taxon>
        <taxon>Heliantheae alliance</taxon>
        <taxon>Tageteae</taxon>
        <taxon>Tagetes</taxon>
    </lineage>
</organism>
<dbReference type="Proteomes" id="UP001229421">
    <property type="component" value="Unassembled WGS sequence"/>
</dbReference>
<dbReference type="EMBL" id="JAUHHV010000002">
    <property type="protein sequence ID" value="KAK1433475.1"/>
    <property type="molecule type" value="Genomic_DNA"/>
</dbReference>
<comment type="caution">
    <text evidence="2">The sequence shown here is derived from an EMBL/GenBank/DDBJ whole genome shotgun (WGS) entry which is preliminary data.</text>
</comment>
<feature type="compositionally biased region" description="Acidic residues" evidence="1">
    <location>
        <begin position="259"/>
        <end position="272"/>
    </location>
</feature>
<evidence type="ECO:0000313" key="3">
    <source>
        <dbReference type="Proteomes" id="UP001229421"/>
    </source>
</evidence>
<feature type="region of interest" description="Disordered" evidence="1">
    <location>
        <begin position="213"/>
        <end position="276"/>
    </location>
</feature>
<name>A0AAD8L0Z6_TARER</name>